<dbReference type="EMBL" id="PDOA01000008">
    <property type="protein sequence ID" value="PWC28288.1"/>
    <property type="molecule type" value="Genomic_DNA"/>
</dbReference>
<reference evidence="2" key="1">
    <citation type="submission" date="2017-10" db="EMBL/GenBank/DDBJ databases">
        <authorList>
            <person name="Toshchakov S.V."/>
            <person name="Goeva M.A."/>
        </authorList>
    </citation>
    <scope>NUCLEOTIDE SEQUENCE [LARGE SCALE GENOMIC DNA]</scope>
    <source>
        <strain evidence="2">JR1/69-1-13</strain>
    </source>
</reference>
<dbReference type="InterPro" id="IPR036291">
    <property type="entry name" value="NAD(P)-bd_dom_sf"/>
</dbReference>
<evidence type="ECO:0000313" key="1">
    <source>
        <dbReference type="EMBL" id="PWC28288.1"/>
    </source>
</evidence>
<gene>
    <name evidence="1" type="ORF">CR165_13420</name>
</gene>
<evidence type="ECO:0008006" key="3">
    <source>
        <dbReference type="Google" id="ProtNLM"/>
    </source>
</evidence>
<evidence type="ECO:0000313" key="2">
    <source>
        <dbReference type="Proteomes" id="UP000245048"/>
    </source>
</evidence>
<sequence>MAGGLPEAERLAGRAALVTGAARGTGAATARRFAAEGASCWPAATRRWPRGISRNPDCRRAMLAPMPLRRAGQPEEVAAMIAVEGGWLLARNPPPGND</sequence>
<dbReference type="Gene3D" id="3.40.50.720">
    <property type="entry name" value="NAD(P)-binding Rossmann-like Domain"/>
    <property type="match status" value="1"/>
</dbReference>
<proteinExistence type="predicted"/>
<dbReference type="SUPFAM" id="SSF51735">
    <property type="entry name" value="NAD(P)-binding Rossmann-fold domains"/>
    <property type="match status" value="1"/>
</dbReference>
<dbReference type="AlphaFoldDB" id="A0A2U1V2Z3"/>
<dbReference type="Proteomes" id="UP000245048">
    <property type="component" value="Unassembled WGS sequence"/>
</dbReference>
<keyword evidence="2" id="KW-1185">Reference proteome</keyword>
<protein>
    <recommendedName>
        <fullName evidence="3">Short-chain dehydrogenase</fullName>
    </recommendedName>
</protein>
<organism evidence="1 2">
    <name type="scientific">Teichococcus aestuarii</name>
    <dbReference type="NCBI Taxonomy" id="568898"/>
    <lineage>
        <taxon>Bacteria</taxon>
        <taxon>Pseudomonadati</taxon>
        <taxon>Pseudomonadota</taxon>
        <taxon>Alphaproteobacteria</taxon>
        <taxon>Acetobacterales</taxon>
        <taxon>Roseomonadaceae</taxon>
        <taxon>Roseomonas</taxon>
    </lineage>
</organism>
<name>A0A2U1V2Z3_9PROT</name>
<accession>A0A2U1V2Z3</accession>
<comment type="caution">
    <text evidence="1">The sequence shown here is derived from an EMBL/GenBank/DDBJ whole genome shotgun (WGS) entry which is preliminary data.</text>
</comment>